<reference evidence="2 3" key="1">
    <citation type="submission" date="2019-05" db="EMBL/GenBank/DDBJ databases">
        <title>Another draft genome of Portunus trituberculatus and its Hox gene families provides insights of decapod evolution.</title>
        <authorList>
            <person name="Jeong J.-H."/>
            <person name="Song I."/>
            <person name="Kim S."/>
            <person name="Choi T."/>
            <person name="Kim D."/>
            <person name="Ryu S."/>
            <person name="Kim W."/>
        </authorList>
    </citation>
    <scope>NUCLEOTIDE SEQUENCE [LARGE SCALE GENOMIC DNA]</scope>
    <source>
        <tissue evidence="2">Muscle</tissue>
    </source>
</reference>
<protein>
    <submittedName>
        <fullName evidence="2">Protein SZT2</fullName>
    </submittedName>
</protein>
<dbReference type="Proteomes" id="UP000324222">
    <property type="component" value="Unassembled WGS sequence"/>
</dbReference>
<feature type="compositionally biased region" description="Basic and acidic residues" evidence="1">
    <location>
        <begin position="558"/>
        <end position="578"/>
    </location>
</feature>
<feature type="region of interest" description="Disordered" evidence="1">
    <location>
        <begin position="1020"/>
        <end position="1055"/>
    </location>
</feature>
<feature type="region of interest" description="Disordered" evidence="1">
    <location>
        <begin position="36"/>
        <end position="67"/>
    </location>
</feature>
<dbReference type="InterPro" id="IPR033228">
    <property type="entry name" value="SZT2"/>
</dbReference>
<feature type="compositionally biased region" description="Basic and acidic residues" evidence="1">
    <location>
        <begin position="527"/>
        <end position="544"/>
    </location>
</feature>
<dbReference type="EMBL" id="VSRR010000044">
    <property type="protein sequence ID" value="MPC08798.1"/>
    <property type="molecule type" value="Genomic_DNA"/>
</dbReference>
<dbReference type="PANTHER" id="PTHR14918:SF3">
    <property type="entry name" value="KICSTOR COMPLEX PROTEIN SZT2"/>
    <property type="match status" value="1"/>
</dbReference>
<feature type="region of interest" description="Disordered" evidence="1">
    <location>
        <begin position="519"/>
        <end position="711"/>
    </location>
</feature>
<evidence type="ECO:0000313" key="3">
    <source>
        <dbReference type="Proteomes" id="UP000324222"/>
    </source>
</evidence>
<feature type="compositionally biased region" description="Acidic residues" evidence="1">
    <location>
        <begin position="37"/>
        <end position="65"/>
    </location>
</feature>
<name>A0A5B7CHV3_PORTR</name>
<organism evidence="2 3">
    <name type="scientific">Portunus trituberculatus</name>
    <name type="common">Swimming crab</name>
    <name type="synonym">Neptunus trituberculatus</name>
    <dbReference type="NCBI Taxonomy" id="210409"/>
    <lineage>
        <taxon>Eukaryota</taxon>
        <taxon>Metazoa</taxon>
        <taxon>Ecdysozoa</taxon>
        <taxon>Arthropoda</taxon>
        <taxon>Crustacea</taxon>
        <taxon>Multicrustacea</taxon>
        <taxon>Malacostraca</taxon>
        <taxon>Eumalacostraca</taxon>
        <taxon>Eucarida</taxon>
        <taxon>Decapoda</taxon>
        <taxon>Pleocyemata</taxon>
        <taxon>Brachyura</taxon>
        <taxon>Eubrachyura</taxon>
        <taxon>Portunoidea</taxon>
        <taxon>Portunidae</taxon>
        <taxon>Portuninae</taxon>
        <taxon>Portunus</taxon>
    </lineage>
</organism>
<evidence type="ECO:0000313" key="2">
    <source>
        <dbReference type="EMBL" id="MPC08798.1"/>
    </source>
</evidence>
<accession>A0A5B7CHV3</accession>
<dbReference type="PANTHER" id="PTHR14918">
    <property type="entry name" value="KICSTOR COMPLEX PROTEIN SZT2"/>
    <property type="match status" value="1"/>
</dbReference>
<comment type="caution">
    <text evidence="2">The sequence shown here is derived from an EMBL/GenBank/DDBJ whole genome shotgun (WGS) entry which is preliminary data.</text>
</comment>
<evidence type="ECO:0000256" key="1">
    <source>
        <dbReference type="SAM" id="MobiDB-lite"/>
    </source>
</evidence>
<dbReference type="GO" id="GO:0005777">
    <property type="term" value="C:peroxisome"/>
    <property type="evidence" value="ECO:0007669"/>
    <property type="project" value="InterPro"/>
</dbReference>
<dbReference type="AlphaFoldDB" id="A0A5B7CHV3"/>
<feature type="compositionally biased region" description="Low complexity" evidence="1">
    <location>
        <begin position="607"/>
        <end position="619"/>
    </location>
</feature>
<dbReference type="OrthoDB" id="43547at2759"/>
<sequence>MWRLVDNVGVLDWNSALLIEGKTVLTTVVLQKSDVFTEGEEDLEDDNTVNEGEEEDEEEVDDDDPDKSIEFRSEIGSTVFQRLHSQLTALDGDEDKTSVITEQDEDLSTLPDNQDPIDSHIPPLFLHLTCTIRIGGHVHATISLKNLPTCLDEVAHSLSCSDVNLSSLRITLDVLCMTLPPAMATKTTSDTLESALEFSRSFRTISFCSTTSPQLKRGRSISESTCASLSDIDESFLEDEDQLAHLPNYQHQAILSTVEEIKWLLRDEIASAMLHTCHLKEANLEMVVAHVESSHHARNCISESIPLNFVCGMEQSKERFMQEFGRLSVVGHHLRQEGSYYYLVQDKTQMRRRHFASVVPPLSFHNQSINFRPQPHADDSAQLRQMDSSCQEAKASLSSPDTIRCPSTRFQTGRVSFDTERRVSESLGEVEGGGIQRGEGPEKEKWTRRRERKERRDSERRGSINTSDSDSGEALDGDKKWHMTQELMILEETVMIPQPLISLLFSDTYCCTYSPDVQQVRGPFSRESSHQSHDSRQRYSESPKKSSSLNAAKRGSKGHSESKDKDSKSDKKEEKDKNTDDDDNEDNIPGHEVGAASGQPQETQKGSSEQSQNSEPQETSMKDQETGEETQQHIADSDGVCGEAAEGDSNEPKVSTAAGEKGDMPIAKDSEEKGSAEDKEVVSKGEEKGDMQATGEDPHASPRSLDGRSVEVEDGEDIAASTDLRSKDPSHRLSLPLNELISGGLWAEFMKSRHNSSDVLKSRNSSGASVDLLKSRHNSGTGGDLLKSRHNSGTGSVLGGPYSDVSSLLESGQTTEDGCEGDISDSDNDCSDWLQDFELVEPFLPEFWLIMRVSDDRVDTFFHCRTEVELGQWRSVQVDMVRNVRALVKLVNQVLLLQDLHNTRMCNTLLEPETSEEIWLHEDTKGRSVYDSEPEYRAFLEASFKFKPGAFACRTVWETRFELHHKVCTGKVGSKGILALRTILNPFSVNNRKNMFVYEDKSGNGSHVFYLRLKEQQTSSVSPQVDGRREEAGLPHSASVSSLVKRGSREDDPQVVKTELRPRVSSFGEKDVIMEGVPSTPAQRRRSHYIVLTVHGIAEPGPAIKEELVRMLQNRLDEAVVEAICLMLWNNPQQKLTLEDVHFIQPPYQPPKTIIRFTINASALPHLQAVGYYLRQNMLSCGFIHPKYADSCPEHHFQDFSATDQDLSNEPNIFLFVRPRKSAAKGIACIVLSLVDGSGCPIQYMRWFYIAAADK</sequence>
<feature type="compositionally biased region" description="Basic and acidic residues" evidence="1">
    <location>
        <begin position="660"/>
        <end position="711"/>
    </location>
</feature>
<gene>
    <name evidence="2" type="primary">Szt2_2</name>
    <name evidence="2" type="ORF">E2C01_001392</name>
</gene>
<proteinExistence type="predicted"/>
<feature type="region of interest" description="Disordered" evidence="1">
    <location>
        <begin position="421"/>
        <end position="479"/>
    </location>
</feature>
<keyword evidence="3" id="KW-1185">Reference proteome</keyword>
<feature type="region of interest" description="Disordered" evidence="1">
    <location>
        <begin position="772"/>
        <end position="797"/>
    </location>
</feature>